<organism evidence="2 3">
    <name type="scientific">Dyadobacter helix</name>
    <dbReference type="NCBI Taxonomy" id="2822344"/>
    <lineage>
        <taxon>Bacteria</taxon>
        <taxon>Pseudomonadati</taxon>
        <taxon>Bacteroidota</taxon>
        <taxon>Cytophagia</taxon>
        <taxon>Cytophagales</taxon>
        <taxon>Spirosomataceae</taxon>
        <taxon>Dyadobacter</taxon>
    </lineage>
</organism>
<evidence type="ECO:0000313" key="3">
    <source>
        <dbReference type="Proteomes" id="UP000680038"/>
    </source>
</evidence>
<gene>
    <name evidence="2" type="ORF">DYBT9275_01672</name>
</gene>
<evidence type="ECO:0000313" key="2">
    <source>
        <dbReference type="EMBL" id="CAG4995580.1"/>
    </source>
</evidence>
<sequence>MTNNMLLREKDKKALLHIFQGTETPIEVWAYGSRVNGKAHSGSDLDLVVRTRDLTPLSIDEYNTLCEKITDSNIPILVELRDWGRLPASFHKNIEANYEVLFSSMEGSTEATVDVR</sequence>
<dbReference type="SUPFAM" id="SSF81301">
    <property type="entry name" value="Nucleotidyltransferase"/>
    <property type="match status" value="1"/>
</dbReference>
<dbReference type="Gene3D" id="3.30.460.10">
    <property type="entry name" value="Beta Polymerase, domain 2"/>
    <property type="match status" value="1"/>
</dbReference>
<proteinExistence type="predicted"/>
<dbReference type="InterPro" id="IPR043519">
    <property type="entry name" value="NT_sf"/>
</dbReference>
<accession>A0A916JAR7</accession>
<keyword evidence="3" id="KW-1185">Reference proteome</keyword>
<reference evidence="2" key="1">
    <citation type="submission" date="2021-04" db="EMBL/GenBank/DDBJ databases">
        <authorList>
            <person name="Rodrigo-Torres L."/>
            <person name="Arahal R. D."/>
            <person name="Lucena T."/>
        </authorList>
    </citation>
    <scope>NUCLEOTIDE SEQUENCE</scope>
    <source>
        <strain evidence="2">CECT 9275</strain>
    </source>
</reference>
<evidence type="ECO:0000259" key="1">
    <source>
        <dbReference type="Pfam" id="PF18765"/>
    </source>
</evidence>
<dbReference type="CDD" id="cd05403">
    <property type="entry name" value="NT_KNTase_like"/>
    <property type="match status" value="1"/>
</dbReference>
<dbReference type="AlphaFoldDB" id="A0A916JAR7"/>
<dbReference type="EMBL" id="CAJRAF010000001">
    <property type="protein sequence ID" value="CAG4995580.1"/>
    <property type="molecule type" value="Genomic_DNA"/>
</dbReference>
<comment type="caution">
    <text evidence="2">The sequence shown here is derived from an EMBL/GenBank/DDBJ whole genome shotgun (WGS) entry which is preliminary data.</text>
</comment>
<feature type="domain" description="Polymerase beta nucleotidyltransferase" evidence="1">
    <location>
        <begin position="15"/>
        <end position="104"/>
    </location>
</feature>
<dbReference type="Proteomes" id="UP000680038">
    <property type="component" value="Unassembled WGS sequence"/>
</dbReference>
<name>A0A916JAR7_9BACT</name>
<dbReference type="Pfam" id="PF18765">
    <property type="entry name" value="Polbeta"/>
    <property type="match status" value="1"/>
</dbReference>
<protein>
    <recommendedName>
        <fullName evidence="1">Polymerase beta nucleotidyltransferase domain-containing protein</fullName>
    </recommendedName>
</protein>
<dbReference type="InterPro" id="IPR041633">
    <property type="entry name" value="Polbeta"/>
</dbReference>